<proteinExistence type="predicted"/>
<evidence type="ECO:0000259" key="3">
    <source>
        <dbReference type="PROSITE" id="PS51677"/>
    </source>
</evidence>
<dbReference type="SUPFAM" id="SSF88713">
    <property type="entry name" value="Glycoside hydrolase/deacetylase"/>
    <property type="match status" value="1"/>
</dbReference>
<dbReference type="CDD" id="cd10918">
    <property type="entry name" value="CE4_NodB_like_5s_6s"/>
    <property type="match status" value="1"/>
</dbReference>
<gene>
    <name evidence="4" type="ORF">GCM10023350_53970</name>
</gene>
<name>A0ABP8ZMX0_9ACTN</name>
<protein>
    <submittedName>
        <fullName evidence="4">Polysaccharide deacetylase family protein</fullName>
    </submittedName>
</protein>
<feature type="domain" description="NodB homology" evidence="3">
    <location>
        <begin position="45"/>
        <end position="221"/>
    </location>
</feature>
<dbReference type="Gene3D" id="3.20.20.370">
    <property type="entry name" value="Glycoside hydrolase/deacetylase"/>
    <property type="match status" value="1"/>
</dbReference>
<dbReference type="RefSeq" id="WP_345530275.1">
    <property type="nucleotide sequence ID" value="NZ_BAABKN010000043.1"/>
</dbReference>
<dbReference type="InterPro" id="IPR002509">
    <property type="entry name" value="NODB_dom"/>
</dbReference>
<organism evidence="4 5">
    <name type="scientific">Nocardioides endophyticus</name>
    <dbReference type="NCBI Taxonomy" id="1353775"/>
    <lineage>
        <taxon>Bacteria</taxon>
        <taxon>Bacillati</taxon>
        <taxon>Actinomycetota</taxon>
        <taxon>Actinomycetes</taxon>
        <taxon>Propionibacteriales</taxon>
        <taxon>Nocardioidaceae</taxon>
        <taxon>Nocardioides</taxon>
    </lineage>
</organism>
<dbReference type="Pfam" id="PF01522">
    <property type="entry name" value="Polysacc_deac_1"/>
    <property type="match status" value="1"/>
</dbReference>
<evidence type="ECO:0000256" key="1">
    <source>
        <dbReference type="ARBA" id="ARBA00004613"/>
    </source>
</evidence>
<dbReference type="PANTHER" id="PTHR34216">
    <property type="match status" value="1"/>
</dbReference>
<keyword evidence="2" id="KW-0732">Signal</keyword>
<dbReference type="InterPro" id="IPR051398">
    <property type="entry name" value="Polysacch_Deacetylase"/>
</dbReference>
<evidence type="ECO:0000256" key="2">
    <source>
        <dbReference type="ARBA" id="ARBA00022729"/>
    </source>
</evidence>
<keyword evidence="5" id="KW-1185">Reference proteome</keyword>
<comment type="subcellular location">
    <subcellularLocation>
        <location evidence="1">Secreted</location>
    </subcellularLocation>
</comment>
<evidence type="ECO:0000313" key="5">
    <source>
        <dbReference type="Proteomes" id="UP001499882"/>
    </source>
</evidence>
<accession>A0ABP8ZMX0</accession>
<dbReference type="PROSITE" id="PS51677">
    <property type="entry name" value="NODB"/>
    <property type="match status" value="1"/>
</dbReference>
<dbReference type="PANTHER" id="PTHR34216:SF3">
    <property type="entry name" value="POLY-BETA-1,6-N-ACETYL-D-GLUCOSAMINE N-DEACETYLASE"/>
    <property type="match status" value="1"/>
</dbReference>
<dbReference type="EMBL" id="BAABKN010000043">
    <property type="protein sequence ID" value="GAA4760847.1"/>
    <property type="molecule type" value="Genomic_DNA"/>
</dbReference>
<sequence length="221" mass="24463">MTTRTVNLCFHGIGAPDRDLEPGEAPYWISADLFHAVLDTVVGRDDVRLSFDDSNSSDLEIGLPALLDRGLRGTFFVLAGRFDSRGSLDEDQVRLLAESGMDIGTHGMDHLPWRGLDEAARRRELVEARDAIAAVVGRPVDEAALPLGRYDRSLLRELRALGYAKVHTSDRAHARASSWLQPRFSLVGTDTVTGVQEEVLGRQPVRRRAERAVIGLAKRLR</sequence>
<comment type="caution">
    <text evidence="4">The sequence shown here is derived from an EMBL/GenBank/DDBJ whole genome shotgun (WGS) entry which is preliminary data.</text>
</comment>
<reference evidence="5" key="1">
    <citation type="journal article" date="2019" name="Int. J. Syst. Evol. Microbiol.">
        <title>The Global Catalogue of Microorganisms (GCM) 10K type strain sequencing project: providing services to taxonomists for standard genome sequencing and annotation.</title>
        <authorList>
            <consortium name="The Broad Institute Genomics Platform"/>
            <consortium name="The Broad Institute Genome Sequencing Center for Infectious Disease"/>
            <person name="Wu L."/>
            <person name="Ma J."/>
        </authorList>
    </citation>
    <scope>NUCLEOTIDE SEQUENCE [LARGE SCALE GENOMIC DNA]</scope>
    <source>
        <strain evidence="5">JCM 18532</strain>
    </source>
</reference>
<dbReference type="Proteomes" id="UP001499882">
    <property type="component" value="Unassembled WGS sequence"/>
</dbReference>
<evidence type="ECO:0000313" key="4">
    <source>
        <dbReference type="EMBL" id="GAA4760847.1"/>
    </source>
</evidence>
<dbReference type="InterPro" id="IPR011330">
    <property type="entry name" value="Glyco_hydro/deAcase_b/a-brl"/>
</dbReference>